<keyword evidence="1" id="KW-0812">Transmembrane</keyword>
<dbReference type="RefSeq" id="WP_200090216.1">
    <property type="nucleotide sequence ID" value="NZ_CP054706.1"/>
</dbReference>
<dbReference type="EMBL" id="CP054706">
    <property type="protein sequence ID" value="QQK80042.1"/>
    <property type="molecule type" value="Genomic_DNA"/>
</dbReference>
<dbReference type="AlphaFoldDB" id="A0A7T7CFD6"/>
<gene>
    <name evidence="2" type="ORF">HUG20_09170</name>
</gene>
<keyword evidence="3" id="KW-1185">Reference proteome</keyword>
<reference evidence="2 3" key="1">
    <citation type="submission" date="2020-06" db="EMBL/GenBank/DDBJ databases">
        <title>Genomic analysis of Salicibibacter sp. NKC21-4.</title>
        <authorList>
            <person name="Oh Y.J."/>
        </authorList>
    </citation>
    <scope>NUCLEOTIDE SEQUENCE [LARGE SCALE GENOMIC DNA]</scope>
    <source>
        <strain evidence="2 3">NKC21-4</strain>
    </source>
</reference>
<name>A0A7T7CFD6_9BACI</name>
<dbReference type="Proteomes" id="UP000595349">
    <property type="component" value="Chromosome"/>
</dbReference>
<keyword evidence="1" id="KW-0472">Membrane</keyword>
<dbReference type="KEGG" id="scib:HUG20_09170"/>
<keyword evidence="1" id="KW-1133">Transmembrane helix</keyword>
<protein>
    <submittedName>
        <fullName evidence="2">Uncharacterized protein</fullName>
    </submittedName>
</protein>
<organism evidence="2 3">
    <name type="scientific">Salicibibacter cibi</name>
    <dbReference type="NCBI Taxonomy" id="2743001"/>
    <lineage>
        <taxon>Bacteria</taxon>
        <taxon>Bacillati</taxon>
        <taxon>Bacillota</taxon>
        <taxon>Bacilli</taxon>
        <taxon>Bacillales</taxon>
        <taxon>Bacillaceae</taxon>
        <taxon>Salicibibacter</taxon>
    </lineage>
</organism>
<proteinExistence type="predicted"/>
<sequence>MTGRDWWIAVIIIAVGLHFLCMSGIVSAVHNVPSYFHLLFNICLWMAKPLLAGVIIYMIISFISKRKESEA</sequence>
<evidence type="ECO:0000256" key="1">
    <source>
        <dbReference type="SAM" id="Phobius"/>
    </source>
</evidence>
<evidence type="ECO:0000313" key="3">
    <source>
        <dbReference type="Proteomes" id="UP000595349"/>
    </source>
</evidence>
<accession>A0A7T7CFD6</accession>
<feature type="transmembrane region" description="Helical" evidence="1">
    <location>
        <begin position="35"/>
        <end position="60"/>
    </location>
</feature>
<evidence type="ECO:0000313" key="2">
    <source>
        <dbReference type="EMBL" id="QQK80042.1"/>
    </source>
</evidence>
<feature type="transmembrane region" description="Helical" evidence="1">
    <location>
        <begin position="7"/>
        <end position="29"/>
    </location>
</feature>